<sequence length="111" mass="12428">MSSIISMMQLKAIHLWNHPAGLKTVHFWAPTMKWGLVLAGIGDMKRSPDRLSVSQNTALTLTGLIWARWSMIVKPKNYLLAAVNLFLMTTGGIQLSRIYLYQRTLKQAGTG</sequence>
<keyword evidence="11" id="KW-1185">Reference proteome</keyword>
<comment type="function">
    <text evidence="9">Mediates the uptake of pyruvate into mitochondria.</text>
</comment>
<comment type="subcellular location">
    <subcellularLocation>
        <location evidence="1 9">Mitochondrion inner membrane</location>
        <topology evidence="1 9">Multi-pass membrane protein</topology>
    </subcellularLocation>
</comment>
<reference evidence="11" key="1">
    <citation type="journal article" date="2016" name="Nat. Commun.">
        <title>Genome analysis of three Pneumocystis species reveals adaptation mechanisms to life exclusively in mammalian hosts.</title>
        <authorList>
            <person name="Ma L."/>
            <person name="Chen Z."/>
            <person name="Huang D.W."/>
            <person name="Kutty G."/>
            <person name="Ishihara M."/>
            <person name="Wang H."/>
            <person name="Abouelleil A."/>
            <person name="Bishop L."/>
            <person name="Davey E."/>
            <person name="Deng R."/>
            <person name="Deng X."/>
            <person name="Fan L."/>
            <person name="Fantoni G."/>
            <person name="Fitzgerald M."/>
            <person name="Gogineni E."/>
            <person name="Goldberg J.M."/>
            <person name="Handley G."/>
            <person name="Hu X."/>
            <person name="Huber C."/>
            <person name="Jiao X."/>
            <person name="Jones K."/>
            <person name="Levin J.Z."/>
            <person name="Liu Y."/>
            <person name="Macdonald P."/>
            <person name="Melnikov A."/>
            <person name="Raley C."/>
            <person name="Sassi M."/>
            <person name="Sherman B.T."/>
            <person name="Song X."/>
            <person name="Sykes S."/>
            <person name="Tran B."/>
            <person name="Walsh L."/>
            <person name="Xia Y."/>
            <person name="Yang J."/>
            <person name="Young S."/>
            <person name="Zeng Q."/>
            <person name="Zheng X."/>
            <person name="Stephens R."/>
            <person name="Nusbaum C."/>
            <person name="Birren B.W."/>
            <person name="Azadi P."/>
            <person name="Lempicki R.A."/>
            <person name="Cuomo C.A."/>
            <person name="Kovacs J.A."/>
        </authorList>
    </citation>
    <scope>NUCLEOTIDE SEQUENCE [LARGE SCALE GENOMIC DNA]</scope>
    <source>
        <strain evidence="11">RU7</strain>
    </source>
</reference>
<comment type="similarity">
    <text evidence="2 9">Belongs to the mitochondrial pyruvate carrier (MPC) (TC 2.A.105) family.</text>
</comment>
<dbReference type="PANTHER" id="PTHR14154">
    <property type="entry name" value="UPF0041 BRAIN PROTEIN 44-RELATED"/>
    <property type="match status" value="1"/>
</dbReference>
<comment type="caution">
    <text evidence="10">The sequence shown here is derived from an EMBL/GenBank/DDBJ whole genome shotgun (WGS) entry which is preliminary data.</text>
</comment>
<feature type="transmembrane region" description="Helical" evidence="9">
    <location>
        <begin position="78"/>
        <end position="100"/>
    </location>
</feature>
<organism evidence="10 11">
    <name type="scientific">Pneumocystis jirovecii (strain RU7)</name>
    <name type="common">Human pneumocystis pneumonia agent</name>
    <dbReference type="NCBI Taxonomy" id="1408657"/>
    <lineage>
        <taxon>Eukaryota</taxon>
        <taxon>Fungi</taxon>
        <taxon>Dikarya</taxon>
        <taxon>Ascomycota</taxon>
        <taxon>Taphrinomycotina</taxon>
        <taxon>Pneumocystomycetes</taxon>
        <taxon>Pneumocystaceae</taxon>
        <taxon>Pneumocystis</taxon>
    </lineage>
</organism>
<name>A0A0W4ZUR8_PNEJ7</name>
<evidence type="ECO:0000313" key="11">
    <source>
        <dbReference type="Proteomes" id="UP000053447"/>
    </source>
</evidence>
<keyword evidence="5 9" id="KW-0999">Mitochondrion inner membrane</keyword>
<keyword evidence="8 9" id="KW-0472">Membrane</keyword>
<evidence type="ECO:0000256" key="7">
    <source>
        <dbReference type="ARBA" id="ARBA00023128"/>
    </source>
</evidence>
<dbReference type="GO" id="GO:0006850">
    <property type="term" value="P:pyruvate import into mitochondria"/>
    <property type="evidence" value="ECO:0007669"/>
    <property type="project" value="InterPro"/>
</dbReference>
<evidence type="ECO:0000256" key="3">
    <source>
        <dbReference type="ARBA" id="ARBA00022448"/>
    </source>
</evidence>
<evidence type="ECO:0000313" key="10">
    <source>
        <dbReference type="EMBL" id="KTW32080.1"/>
    </source>
</evidence>
<dbReference type="RefSeq" id="XP_018230772.1">
    <property type="nucleotide sequence ID" value="XM_018373026.1"/>
</dbReference>
<evidence type="ECO:0000256" key="1">
    <source>
        <dbReference type="ARBA" id="ARBA00004448"/>
    </source>
</evidence>
<dbReference type="GO" id="GO:0005743">
    <property type="term" value="C:mitochondrial inner membrane"/>
    <property type="evidence" value="ECO:0007669"/>
    <property type="project" value="UniProtKB-SubCell"/>
</dbReference>
<comment type="caution">
    <text evidence="9">Lacks conserved residue(s) required for the propagation of feature annotation.</text>
</comment>
<gene>
    <name evidence="10" type="ORF">T551_00762</name>
</gene>
<dbReference type="OrthoDB" id="869189at2759"/>
<evidence type="ECO:0000256" key="2">
    <source>
        <dbReference type="ARBA" id="ARBA00006416"/>
    </source>
</evidence>
<keyword evidence="4 9" id="KW-0812">Transmembrane</keyword>
<keyword evidence="6 9" id="KW-1133">Transmembrane helix</keyword>
<evidence type="ECO:0000256" key="4">
    <source>
        <dbReference type="ARBA" id="ARBA00022692"/>
    </source>
</evidence>
<dbReference type="Pfam" id="PF03650">
    <property type="entry name" value="MPC"/>
    <property type="match status" value="1"/>
</dbReference>
<keyword evidence="3 9" id="KW-0813">Transport</keyword>
<dbReference type="VEuPathDB" id="FungiDB:T551_00762"/>
<dbReference type="AlphaFoldDB" id="A0A0W4ZUR8"/>
<proteinExistence type="inferred from homology"/>
<evidence type="ECO:0000256" key="5">
    <source>
        <dbReference type="ARBA" id="ARBA00022792"/>
    </source>
</evidence>
<accession>A0A0W4ZUR8</accession>
<dbReference type="Proteomes" id="UP000053447">
    <property type="component" value="Unassembled WGS sequence"/>
</dbReference>
<dbReference type="InterPro" id="IPR005336">
    <property type="entry name" value="MPC"/>
</dbReference>
<evidence type="ECO:0000256" key="9">
    <source>
        <dbReference type="RuleBase" id="RU363100"/>
    </source>
</evidence>
<dbReference type="STRING" id="1408657.A0A0W4ZUR8"/>
<protein>
    <recommendedName>
        <fullName evidence="9">Mitochondrial pyruvate carrier</fullName>
    </recommendedName>
</protein>
<evidence type="ECO:0000256" key="6">
    <source>
        <dbReference type="ARBA" id="ARBA00022989"/>
    </source>
</evidence>
<evidence type="ECO:0000256" key="8">
    <source>
        <dbReference type="ARBA" id="ARBA00023136"/>
    </source>
</evidence>
<keyword evidence="7 9" id="KW-0496">Mitochondrion</keyword>
<dbReference type="EMBL" id="LFWA01000003">
    <property type="protein sequence ID" value="KTW32080.1"/>
    <property type="molecule type" value="Genomic_DNA"/>
</dbReference>
<dbReference type="GeneID" id="28939281"/>